<sequence>MRLIAENGTLMTPEELRLSLLGEFKLTEEDIEQRIDVAMDEYLISDVYLDAVQARLDPVIAKFSMFSYDVAIMGEEANTIDQVRFKFDTLRSMNIELEIAIMNKSTPPEKGRNEHYSKLLNFYHEYIYALSRGLRETELKLIEQLPKLLNDELGNFIGLQDIPRIFMEGVGKGVGGILTVGTNVLATTLKGVATGLAEGLGFDAELKKKIIKYLIIGGISVIGVLIGYTFMKSYIAEKGKKRA</sequence>
<feature type="transmembrane region" description="Helical" evidence="1">
    <location>
        <begin position="210"/>
        <end position="231"/>
    </location>
</feature>
<keyword evidence="1" id="KW-0812">Transmembrane</keyword>
<evidence type="ECO:0000256" key="1">
    <source>
        <dbReference type="SAM" id="Phobius"/>
    </source>
</evidence>
<keyword evidence="1" id="KW-1133">Transmembrane helix</keyword>
<proteinExistence type="predicted"/>
<evidence type="ECO:0000313" key="2">
    <source>
        <dbReference type="EMBL" id="KKM87848.1"/>
    </source>
</evidence>
<organism evidence="2">
    <name type="scientific">marine sediment metagenome</name>
    <dbReference type="NCBI Taxonomy" id="412755"/>
    <lineage>
        <taxon>unclassified sequences</taxon>
        <taxon>metagenomes</taxon>
        <taxon>ecological metagenomes</taxon>
    </lineage>
</organism>
<dbReference type="EMBL" id="LAZR01007043">
    <property type="protein sequence ID" value="KKM87848.1"/>
    <property type="molecule type" value="Genomic_DNA"/>
</dbReference>
<name>A0A0F9L223_9ZZZZ</name>
<comment type="caution">
    <text evidence="2">The sequence shown here is derived from an EMBL/GenBank/DDBJ whole genome shotgun (WGS) entry which is preliminary data.</text>
</comment>
<accession>A0A0F9L223</accession>
<gene>
    <name evidence="2" type="ORF">LCGC14_1264720</name>
</gene>
<reference evidence="2" key="1">
    <citation type="journal article" date="2015" name="Nature">
        <title>Complex archaea that bridge the gap between prokaryotes and eukaryotes.</title>
        <authorList>
            <person name="Spang A."/>
            <person name="Saw J.H."/>
            <person name="Jorgensen S.L."/>
            <person name="Zaremba-Niedzwiedzka K."/>
            <person name="Martijn J."/>
            <person name="Lind A.E."/>
            <person name="van Eijk R."/>
            <person name="Schleper C."/>
            <person name="Guy L."/>
            <person name="Ettema T.J."/>
        </authorList>
    </citation>
    <scope>NUCLEOTIDE SEQUENCE</scope>
</reference>
<protein>
    <submittedName>
        <fullName evidence="2">Uncharacterized protein</fullName>
    </submittedName>
</protein>
<keyword evidence="1" id="KW-0472">Membrane</keyword>
<dbReference type="AlphaFoldDB" id="A0A0F9L223"/>